<protein>
    <recommendedName>
        <fullName evidence="3">F-box domain-containing protein</fullName>
    </recommendedName>
</protein>
<keyword evidence="2" id="KW-1185">Reference proteome</keyword>
<evidence type="ECO:0000313" key="2">
    <source>
        <dbReference type="Proteomes" id="UP000284842"/>
    </source>
</evidence>
<evidence type="ECO:0008006" key="3">
    <source>
        <dbReference type="Google" id="ProtNLM"/>
    </source>
</evidence>
<evidence type="ECO:0000313" key="1">
    <source>
        <dbReference type="EMBL" id="PPQ65982.1"/>
    </source>
</evidence>
<gene>
    <name evidence="1" type="ORF">CVT24_011199</name>
</gene>
<accession>A0A409VI61</accession>
<comment type="caution">
    <text evidence="1">The sequence shown here is derived from an EMBL/GenBank/DDBJ whole genome shotgun (WGS) entry which is preliminary data.</text>
</comment>
<sequence>MSALWRHIHVDVENLARWVRTSARRSGYCETLMSRMKAFAELSKSQPLSIQLDWGPHDHANARNDPAHNGLRDILASIITWAPERLTKLLIQTTDLYGVWHAIGQQRYPCNQLLNVETFMVLQTGEFDAPEHIISGSELDNVSQMFPKLRHLWLGDQAELDGNFLTRDSLSLRVPEPFCSLTTMYFRTEFSLEQAINLLTMCPRLEWVSLQISGICDDGNMVPPRVAHENLKEMHLTVTSVGDTEAPILQVFSKIRFPKLTLLRLNLETPFMTIDSTSNQELQDRFHPRQFIDTFPSLQTLEVYTSEWDYHDGWMEPFFHSSSIIPLLLSAPSITVFSFASWAQHLGHIIPILQFIKQSDTSVLPNLQSLYIGYRNRARDMEEGYEDIEALWVPPDLGATYSPSGKVIDSESASLVFGRLAKLKHRVRIIADYDSFDKSPLMSFEQKLRRDYNMDIPFEVINSRAEDASTSPCHHCLISDVPPYVSYLNWYSNTHF</sequence>
<dbReference type="Proteomes" id="UP000284842">
    <property type="component" value="Unassembled WGS sequence"/>
</dbReference>
<dbReference type="EMBL" id="NHTK01006054">
    <property type="protein sequence ID" value="PPQ65982.1"/>
    <property type="molecule type" value="Genomic_DNA"/>
</dbReference>
<dbReference type="AlphaFoldDB" id="A0A409VI61"/>
<name>A0A409VI61_9AGAR</name>
<reference evidence="1 2" key="1">
    <citation type="journal article" date="2018" name="Evol. Lett.">
        <title>Horizontal gene cluster transfer increased hallucinogenic mushroom diversity.</title>
        <authorList>
            <person name="Reynolds H.T."/>
            <person name="Vijayakumar V."/>
            <person name="Gluck-Thaler E."/>
            <person name="Korotkin H.B."/>
            <person name="Matheny P.B."/>
            <person name="Slot J.C."/>
        </authorList>
    </citation>
    <scope>NUCLEOTIDE SEQUENCE [LARGE SCALE GENOMIC DNA]</scope>
    <source>
        <strain evidence="1 2">2629</strain>
    </source>
</reference>
<dbReference type="InterPro" id="IPR032675">
    <property type="entry name" value="LRR_dom_sf"/>
</dbReference>
<dbReference type="SUPFAM" id="SSF52047">
    <property type="entry name" value="RNI-like"/>
    <property type="match status" value="1"/>
</dbReference>
<proteinExistence type="predicted"/>
<dbReference type="InParanoid" id="A0A409VI61"/>
<dbReference type="Gene3D" id="3.80.10.10">
    <property type="entry name" value="Ribonuclease Inhibitor"/>
    <property type="match status" value="1"/>
</dbReference>
<organism evidence="1 2">
    <name type="scientific">Panaeolus cyanescens</name>
    <dbReference type="NCBI Taxonomy" id="181874"/>
    <lineage>
        <taxon>Eukaryota</taxon>
        <taxon>Fungi</taxon>
        <taxon>Dikarya</taxon>
        <taxon>Basidiomycota</taxon>
        <taxon>Agaricomycotina</taxon>
        <taxon>Agaricomycetes</taxon>
        <taxon>Agaricomycetidae</taxon>
        <taxon>Agaricales</taxon>
        <taxon>Agaricineae</taxon>
        <taxon>Galeropsidaceae</taxon>
        <taxon>Panaeolus</taxon>
    </lineage>
</organism>